<dbReference type="InterPro" id="IPR032466">
    <property type="entry name" value="Metal_Hydrolase"/>
</dbReference>
<sequence>MKLLETDLHLHLDGSLTIETVRMLAEQIGYDFEGQGGRESLVAGETCESLVDYLKCFDLPGQLLQTEEALELAAFHLTERLAAQGLILSEIRFAPQLHMRKGLTMERAVEAVIRGINKGTAKFPMKAGVLLCAMVNGPDRENEQTFEIAKAYLGKGVVGVDLAGPEGMIPMGHFDPLFKEADRNCVPFTIHAGECGDYENIIKAVHYGAKRIGHGCAAIKSEACMDLLKKEKITLEMCVISNLQTKAVPSIEEHPLKAFYDRGIRVTYNTDNMTVSDTTLEKEAELIKKHMGFTEADLRQMNRYALEGAFLEKREKEKIIAFFDNNNYNE</sequence>
<dbReference type="EMBL" id="JPME01000027">
    <property type="protein sequence ID" value="KEZ88013.1"/>
    <property type="molecule type" value="Genomic_DNA"/>
</dbReference>
<dbReference type="GO" id="GO:0043103">
    <property type="term" value="P:hypoxanthine salvage"/>
    <property type="evidence" value="ECO:0007669"/>
    <property type="project" value="TreeGrafter"/>
</dbReference>
<keyword evidence="6" id="KW-0862">Zinc</keyword>
<dbReference type="InterPro" id="IPR006330">
    <property type="entry name" value="Ado/ade_deaminase"/>
</dbReference>
<gene>
    <name evidence="8" type="ORF">IO98_19455</name>
</gene>
<dbReference type="PANTHER" id="PTHR11409:SF43">
    <property type="entry name" value="ADENOSINE DEAMINASE"/>
    <property type="match status" value="1"/>
</dbReference>
<evidence type="ECO:0000256" key="4">
    <source>
        <dbReference type="ARBA" id="ARBA00022723"/>
    </source>
</evidence>
<dbReference type="OrthoDB" id="9779574at2"/>
<dbReference type="STRING" id="29354.IO98_19455"/>
<keyword evidence="4" id="KW-0479">Metal-binding</keyword>
<dbReference type="GO" id="GO:0004000">
    <property type="term" value="F:adenosine deaminase activity"/>
    <property type="evidence" value="ECO:0007669"/>
    <property type="project" value="UniProtKB-ARBA"/>
</dbReference>
<dbReference type="AlphaFoldDB" id="A0A084JGC9"/>
<dbReference type="GO" id="GO:0005829">
    <property type="term" value="C:cytosol"/>
    <property type="evidence" value="ECO:0007669"/>
    <property type="project" value="TreeGrafter"/>
</dbReference>
<comment type="similarity">
    <text evidence="2">Belongs to the metallo-dependent hydrolases superfamily. Adenosine and AMP deaminases family.</text>
</comment>
<dbReference type="InterPro" id="IPR001365">
    <property type="entry name" value="A_deaminase_dom"/>
</dbReference>
<organism evidence="8 9">
    <name type="scientific">Lacrimispora celerecrescens</name>
    <dbReference type="NCBI Taxonomy" id="29354"/>
    <lineage>
        <taxon>Bacteria</taxon>
        <taxon>Bacillati</taxon>
        <taxon>Bacillota</taxon>
        <taxon>Clostridia</taxon>
        <taxon>Lachnospirales</taxon>
        <taxon>Lachnospiraceae</taxon>
        <taxon>Lacrimispora</taxon>
    </lineage>
</organism>
<evidence type="ECO:0000256" key="6">
    <source>
        <dbReference type="ARBA" id="ARBA00022833"/>
    </source>
</evidence>
<dbReference type="NCBIfam" id="TIGR01430">
    <property type="entry name" value="aden_deam"/>
    <property type="match status" value="1"/>
</dbReference>
<reference evidence="8 9" key="1">
    <citation type="submission" date="2014-07" db="EMBL/GenBank/DDBJ databases">
        <title>Draft genome of Clostridium celerecrescens 152B isolated from sediments associated with methane hydrate from Krishna Godavari basin.</title>
        <authorList>
            <person name="Honkalas V.S."/>
            <person name="Dabir A.P."/>
            <person name="Arora P."/>
            <person name="Dhakephalkar P.K."/>
        </authorList>
    </citation>
    <scope>NUCLEOTIDE SEQUENCE [LARGE SCALE GENOMIC DNA]</scope>
    <source>
        <strain evidence="8 9">152B</strain>
    </source>
</reference>
<evidence type="ECO:0000256" key="2">
    <source>
        <dbReference type="ARBA" id="ARBA00006676"/>
    </source>
</evidence>
<accession>A0A084JGC9</accession>
<evidence type="ECO:0000256" key="1">
    <source>
        <dbReference type="ARBA" id="ARBA00001947"/>
    </source>
</evidence>
<dbReference type="GO" id="GO:0006154">
    <property type="term" value="P:adenosine catabolic process"/>
    <property type="evidence" value="ECO:0007669"/>
    <property type="project" value="TreeGrafter"/>
</dbReference>
<dbReference type="EC" id="3.5.4.4" evidence="3"/>
<evidence type="ECO:0000256" key="3">
    <source>
        <dbReference type="ARBA" id="ARBA00012784"/>
    </source>
</evidence>
<evidence type="ECO:0000256" key="5">
    <source>
        <dbReference type="ARBA" id="ARBA00022801"/>
    </source>
</evidence>
<keyword evidence="5" id="KW-0378">Hydrolase</keyword>
<dbReference type="GO" id="GO:0046872">
    <property type="term" value="F:metal ion binding"/>
    <property type="evidence" value="ECO:0007669"/>
    <property type="project" value="UniProtKB-KW"/>
</dbReference>
<comment type="caution">
    <text evidence="8">The sequence shown here is derived from an EMBL/GenBank/DDBJ whole genome shotgun (WGS) entry which is preliminary data.</text>
</comment>
<dbReference type="GO" id="GO:0046103">
    <property type="term" value="P:inosine biosynthetic process"/>
    <property type="evidence" value="ECO:0007669"/>
    <property type="project" value="TreeGrafter"/>
</dbReference>
<evidence type="ECO:0000259" key="7">
    <source>
        <dbReference type="Pfam" id="PF00962"/>
    </source>
</evidence>
<name>A0A084JGC9_9FIRM</name>
<dbReference type="Proteomes" id="UP000028525">
    <property type="component" value="Unassembled WGS sequence"/>
</dbReference>
<evidence type="ECO:0000313" key="9">
    <source>
        <dbReference type="Proteomes" id="UP000028525"/>
    </source>
</evidence>
<feature type="domain" description="Adenosine deaminase" evidence="7">
    <location>
        <begin position="6"/>
        <end position="320"/>
    </location>
</feature>
<dbReference type="SUPFAM" id="SSF51556">
    <property type="entry name" value="Metallo-dependent hydrolases"/>
    <property type="match status" value="1"/>
</dbReference>
<comment type="cofactor">
    <cofactor evidence="1">
        <name>Zn(2+)</name>
        <dbReference type="ChEBI" id="CHEBI:29105"/>
    </cofactor>
</comment>
<dbReference type="PANTHER" id="PTHR11409">
    <property type="entry name" value="ADENOSINE DEAMINASE"/>
    <property type="match status" value="1"/>
</dbReference>
<dbReference type="RefSeq" id="WP_038283874.1">
    <property type="nucleotide sequence ID" value="NZ_JPME01000027.1"/>
</dbReference>
<proteinExistence type="inferred from homology"/>
<dbReference type="Gene3D" id="3.20.20.140">
    <property type="entry name" value="Metal-dependent hydrolases"/>
    <property type="match status" value="1"/>
</dbReference>
<protein>
    <recommendedName>
        <fullName evidence="3">adenosine deaminase</fullName>
        <ecNumber evidence="3">3.5.4.4</ecNumber>
    </recommendedName>
</protein>
<dbReference type="Pfam" id="PF00962">
    <property type="entry name" value="A_deaminase"/>
    <property type="match status" value="1"/>
</dbReference>
<keyword evidence="9" id="KW-1185">Reference proteome</keyword>
<evidence type="ECO:0000313" key="8">
    <source>
        <dbReference type="EMBL" id="KEZ88013.1"/>
    </source>
</evidence>